<keyword evidence="1" id="KW-0175">Coiled coil</keyword>
<proteinExistence type="predicted"/>
<dbReference type="SUPFAM" id="SSF53335">
    <property type="entry name" value="S-adenosyl-L-methionine-dependent methyltransferases"/>
    <property type="match status" value="1"/>
</dbReference>
<keyword evidence="4" id="KW-1185">Reference proteome</keyword>
<dbReference type="GO" id="GO:0032259">
    <property type="term" value="P:methylation"/>
    <property type="evidence" value="ECO:0007669"/>
    <property type="project" value="UniProtKB-KW"/>
</dbReference>
<dbReference type="HOGENOM" id="CLU_030796_1_0_6"/>
<dbReference type="OrthoDB" id="9801609at2"/>
<evidence type="ECO:0000313" key="3">
    <source>
        <dbReference type="EMBL" id="AHE98512.1"/>
    </source>
</evidence>
<dbReference type="RefSeq" id="WP_006748334.1">
    <property type="nucleotide sequence ID" value="NZ_CP007029.1"/>
</dbReference>
<dbReference type="GO" id="GO:0008168">
    <property type="term" value="F:methyltransferase activity"/>
    <property type="evidence" value="ECO:0007669"/>
    <property type="project" value="UniProtKB-KW"/>
</dbReference>
<reference evidence="3 4" key="1">
    <citation type="submission" date="2013-12" db="EMBL/GenBank/DDBJ databases">
        <authorList>
            <consortium name="DOE Joint Genome Institute"/>
            <person name="Muyzer G."/>
            <person name="Huntemann M."/>
            <person name="Han J."/>
            <person name="Chen A."/>
            <person name="Kyrpides N."/>
            <person name="Mavromatis K."/>
            <person name="Markowitz V."/>
            <person name="Palaniappan K."/>
            <person name="Ivanova N."/>
            <person name="Schaumberg A."/>
            <person name="Pati A."/>
            <person name="Liolios K."/>
            <person name="Nordberg H.P."/>
            <person name="Cantor M.N."/>
            <person name="Hua S.X."/>
            <person name="Woyke T."/>
        </authorList>
    </citation>
    <scope>NUCLEOTIDE SEQUENCE [LARGE SCALE GENOMIC DNA]</scope>
    <source>
        <strain evidence="3 4">ARh 1</strain>
    </source>
</reference>
<dbReference type="STRING" id="713585.THITH_09875"/>
<accession>W0DML5</accession>
<dbReference type="EMBL" id="CP007029">
    <property type="protein sequence ID" value="AHE98512.1"/>
    <property type="molecule type" value="Genomic_DNA"/>
</dbReference>
<protein>
    <submittedName>
        <fullName evidence="3">Type 11 methyltransferase</fullName>
    </submittedName>
</protein>
<feature type="compositionally biased region" description="Polar residues" evidence="2">
    <location>
        <begin position="466"/>
        <end position="480"/>
    </location>
</feature>
<dbReference type="Gene3D" id="3.40.50.150">
    <property type="entry name" value="Vaccinia Virus protein VP39"/>
    <property type="match status" value="1"/>
</dbReference>
<evidence type="ECO:0000256" key="1">
    <source>
        <dbReference type="SAM" id="Coils"/>
    </source>
</evidence>
<name>W0DML5_9GAMM</name>
<evidence type="ECO:0000313" key="4">
    <source>
        <dbReference type="Proteomes" id="UP000005289"/>
    </source>
</evidence>
<dbReference type="CDD" id="cd02440">
    <property type="entry name" value="AdoMet_MTases"/>
    <property type="match status" value="1"/>
</dbReference>
<organism evidence="3 4">
    <name type="scientific">Thioalkalivibrio paradoxus ARh 1</name>
    <dbReference type="NCBI Taxonomy" id="713585"/>
    <lineage>
        <taxon>Bacteria</taxon>
        <taxon>Pseudomonadati</taxon>
        <taxon>Pseudomonadota</taxon>
        <taxon>Gammaproteobacteria</taxon>
        <taxon>Chromatiales</taxon>
        <taxon>Ectothiorhodospiraceae</taxon>
        <taxon>Thioalkalivibrio</taxon>
    </lineage>
</organism>
<dbReference type="KEGG" id="tti:THITH_09875"/>
<dbReference type="PANTHER" id="PTHR43861">
    <property type="entry name" value="TRANS-ACONITATE 2-METHYLTRANSFERASE-RELATED"/>
    <property type="match status" value="1"/>
</dbReference>
<sequence length="507" mass="56299">MTEDFYRAFEERYRGPRELIKGRLKVYFPFIDGLRSVHPGMKALDLGCGRGEWLELMREHAIEAQGVDLDTGMLQACRDLDLDVVQKDAVRHLQGQPGASFGVVSAFHVAEHLPFEALQDLVRAALRVLLPGGLLILETPNPENLVVGTANFYLDPTHIRPIPAPLLAFLPEFHGFARCKILGLQEPRQSDGTPRVTLRQVLNDVSPDYAVVAQAPGGADQLSALDEPFARDYGNSLSGLTECFDHQLQAGLTEIKDQVTRIKEDQARMWADRATETRVYEKLAAVAESAAAESAETVQALRKHLSALEERLAAEAEKSEQRVELKEQAVRAEARAEVAERELEALQGRAEEIEKKNHYIQARLAEAEARAQGAELETEALHRSLSWRITAPLRWGLGVLLLISGRRPRPAAPRRWVRSAVLGALGRPRWVALVHRCLRPFPRLHAAVTSKVRGIVAPPRAASHAAQRNGSSVSDANTTGLETLTPRARRIYAELTEALEKRRKPDQ</sequence>
<feature type="coiled-coil region" evidence="1">
    <location>
        <begin position="291"/>
        <end position="384"/>
    </location>
</feature>
<gene>
    <name evidence="3" type="ORF">THITH_09875</name>
</gene>
<keyword evidence="3" id="KW-0808">Transferase</keyword>
<feature type="region of interest" description="Disordered" evidence="2">
    <location>
        <begin position="459"/>
        <end position="480"/>
    </location>
</feature>
<keyword evidence="3" id="KW-0489">Methyltransferase</keyword>
<dbReference type="AlphaFoldDB" id="W0DML5"/>
<dbReference type="InterPro" id="IPR029063">
    <property type="entry name" value="SAM-dependent_MTases_sf"/>
</dbReference>
<dbReference type="Proteomes" id="UP000005289">
    <property type="component" value="Chromosome"/>
</dbReference>
<dbReference type="Pfam" id="PF13489">
    <property type="entry name" value="Methyltransf_23"/>
    <property type="match status" value="1"/>
</dbReference>
<evidence type="ECO:0000256" key="2">
    <source>
        <dbReference type="SAM" id="MobiDB-lite"/>
    </source>
</evidence>